<sequence length="201" mass="22500">MATPANTRSFPNQDGKLKIRIPKKAWNAFEPEIHEAASRTERSATRSSPRSNSDTEQEPDSEPPPRLDAALPRNCKVKLQSFHYGGPKRVTQGVFQNEVKYHAPCLQPTCTNCWTHHQHLMSRPTLPDEQNVFQPAPNPLSPPIDPGILDGSWRFDLPLQDSAESNPENEREAEEPRFPAFMQMPDAPVQARCAGEDAVAL</sequence>
<evidence type="ECO:0000256" key="1">
    <source>
        <dbReference type="SAM" id="MobiDB-lite"/>
    </source>
</evidence>
<name>Q0V0W5_PHANO</name>
<dbReference type="AlphaFoldDB" id="Q0V0W5"/>
<feature type="region of interest" description="Disordered" evidence="1">
    <location>
        <begin position="158"/>
        <end position="182"/>
    </location>
</feature>
<proteinExistence type="predicted"/>
<dbReference type="GeneID" id="5969807"/>
<dbReference type="RefSeq" id="XP_001792957.1">
    <property type="nucleotide sequence ID" value="XM_001792905.1"/>
</dbReference>
<reference evidence="3" key="1">
    <citation type="journal article" date="2007" name="Plant Cell">
        <title>Dothideomycete-plant interactions illuminated by genome sequencing and EST analysis of the wheat pathogen Stagonospora nodorum.</title>
        <authorList>
            <person name="Hane J.K."/>
            <person name="Lowe R.G."/>
            <person name="Solomon P.S."/>
            <person name="Tan K.C."/>
            <person name="Schoch C.L."/>
            <person name="Spatafora J.W."/>
            <person name="Crous P.W."/>
            <person name="Kodira C."/>
            <person name="Birren B.W."/>
            <person name="Galagan J.E."/>
            <person name="Torriani S.F."/>
            <person name="McDonald B.A."/>
            <person name="Oliver R.P."/>
        </authorList>
    </citation>
    <scope>NUCLEOTIDE SEQUENCE [LARGE SCALE GENOMIC DNA]</scope>
    <source>
        <strain evidence="3">SN15 / ATCC MYA-4574 / FGSC 10173</strain>
    </source>
</reference>
<feature type="region of interest" description="Disordered" evidence="1">
    <location>
        <begin position="30"/>
        <end position="72"/>
    </location>
</feature>
<dbReference type="KEGG" id="pno:SNOG_02349"/>
<feature type="compositionally biased region" description="Basic and acidic residues" evidence="1">
    <location>
        <begin position="168"/>
        <end position="177"/>
    </location>
</feature>
<gene>
    <name evidence="2" type="ORF">SNOG_02349</name>
</gene>
<dbReference type="InParanoid" id="Q0V0W5"/>
<dbReference type="VEuPathDB" id="FungiDB:JI435_023490"/>
<evidence type="ECO:0000313" key="3">
    <source>
        <dbReference type="Proteomes" id="UP000001055"/>
    </source>
</evidence>
<dbReference type="Proteomes" id="UP000001055">
    <property type="component" value="Unassembled WGS sequence"/>
</dbReference>
<accession>Q0V0W5</accession>
<organism evidence="2 3">
    <name type="scientific">Phaeosphaeria nodorum (strain SN15 / ATCC MYA-4574 / FGSC 10173)</name>
    <name type="common">Glume blotch fungus</name>
    <name type="synonym">Parastagonospora nodorum</name>
    <dbReference type="NCBI Taxonomy" id="321614"/>
    <lineage>
        <taxon>Eukaryota</taxon>
        <taxon>Fungi</taxon>
        <taxon>Dikarya</taxon>
        <taxon>Ascomycota</taxon>
        <taxon>Pezizomycotina</taxon>
        <taxon>Dothideomycetes</taxon>
        <taxon>Pleosporomycetidae</taxon>
        <taxon>Pleosporales</taxon>
        <taxon>Pleosporineae</taxon>
        <taxon>Phaeosphaeriaceae</taxon>
        <taxon>Parastagonospora</taxon>
    </lineage>
</organism>
<evidence type="ECO:0000313" key="2">
    <source>
        <dbReference type="EMBL" id="EAT90561.2"/>
    </source>
</evidence>
<feature type="compositionally biased region" description="Basic and acidic residues" evidence="1">
    <location>
        <begin position="31"/>
        <end position="44"/>
    </location>
</feature>
<dbReference type="HOGENOM" id="CLU_1360859_0_0_1"/>
<dbReference type="EMBL" id="CH445327">
    <property type="protein sequence ID" value="EAT90561.2"/>
    <property type="molecule type" value="Genomic_DNA"/>
</dbReference>
<protein>
    <submittedName>
        <fullName evidence="2">Uncharacterized protein</fullName>
    </submittedName>
</protein>